<comment type="caution">
    <text evidence="2">The sequence shown here is derived from an EMBL/GenBank/DDBJ whole genome shotgun (WGS) entry which is preliminary data.</text>
</comment>
<name>A0A0F9Q954_9ZZZZ</name>
<dbReference type="NCBIfam" id="TIGR01760">
    <property type="entry name" value="tape_meas_TP901"/>
    <property type="match status" value="1"/>
</dbReference>
<gene>
    <name evidence="2" type="ORF">LCGC14_1123600</name>
</gene>
<dbReference type="AlphaFoldDB" id="A0A0F9Q954"/>
<organism evidence="2">
    <name type="scientific">marine sediment metagenome</name>
    <dbReference type="NCBI Taxonomy" id="412755"/>
    <lineage>
        <taxon>unclassified sequences</taxon>
        <taxon>metagenomes</taxon>
        <taxon>ecological metagenomes</taxon>
    </lineage>
</organism>
<feature type="domain" description="DUF7227" evidence="1">
    <location>
        <begin position="48"/>
        <end position="199"/>
    </location>
</feature>
<evidence type="ECO:0000313" key="2">
    <source>
        <dbReference type="EMBL" id="KKN01863.1"/>
    </source>
</evidence>
<reference evidence="2" key="1">
    <citation type="journal article" date="2015" name="Nature">
        <title>Complex archaea that bridge the gap between prokaryotes and eukaryotes.</title>
        <authorList>
            <person name="Spang A."/>
            <person name="Saw J.H."/>
            <person name="Jorgensen S.L."/>
            <person name="Zaremba-Niedzwiedzka K."/>
            <person name="Martijn J."/>
            <person name="Lind A.E."/>
            <person name="van Eijk R."/>
            <person name="Schleper C."/>
            <person name="Guy L."/>
            <person name="Ettema T.J."/>
        </authorList>
    </citation>
    <scope>NUCLEOTIDE SEQUENCE</scope>
</reference>
<evidence type="ECO:0000259" key="1">
    <source>
        <dbReference type="Pfam" id="PF23872"/>
    </source>
</evidence>
<sequence length="250" mass="27083">MKKRCNQCWQLKDLKGYKNCDDCRARVRGGYTPVGRPAELDTPGPTRVMWNERSMVQKLGGIPASTSSGHTCPDACELKGNGCYAEFGIGGAWWRALSSGGQPPRGGDVGISWGEFLDRVRALPRGQLWRHNLAGDLPGKGNRIAGSKLRELVAANEGRCGFTFTHKPMTTTARHWVRNANRRGFTINLSADQAATALARLANITGLPQDQFDRLGSTIVALGNNFATTESEIVEFALRIAPAAQTVGVT</sequence>
<protein>
    <recommendedName>
        <fullName evidence="1">DUF7227 domain-containing protein</fullName>
    </recommendedName>
</protein>
<feature type="non-terminal residue" evidence="2">
    <location>
        <position position="250"/>
    </location>
</feature>
<dbReference type="EMBL" id="LAZR01005215">
    <property type="protein sequence ID" value="KKN01863.1"/>
    <property type="molecule type" value="Genomic_DNA"/>
</dbReference>
<proteinExistence type="predicted"/>
<accession>A0A0F9Q954</accession>
<dbReference type="InterPro" id="IPR055651">
    <property type="entry name" value="DUF7227"/>
</dbReference>
<dbReference type="Pfam" id="PF23872">
    <property type="entry name" value="DUF7227"/>
    <property type="match status" value="1"/>
</dbReference>
<dbReference type="InterPro" id="IPR010090">
    <property type="entry name" value="Phage_tape_meas"/>
</dbReference>